<accession>A0A3Q9ENK7</accession>
<dbReference type="KEGG" id="scya:EJ357_20435"/>
<reference evidence="2 3" key="1">
    <citation type="journal article" date="2019" name="Int. J. Syst. Evol. Microbiol.">
        <title>Streptomyces cyaneochromogenes sp. nov., a blue pigment-producing actinomycete from manganese-contaminated soil.</title>
        <authorList>
            <person name="Tang X."/>
            <person name="Zhao J."/>
            <person name="Li K."/>
            <person name="Chen Z."/>
            <person name="Sun Y."/>
            <person name="Gao J."/>
        </authorList>
    </citation>
    <scope>NUCLEOTIDE SEQUENCE [LARGE SCALE GENOMIC DNA]</scope>
    <source>
        <strain evidence="2 3">MK-45</strain>
    </source>
</reference>
<evidence type="ECO:0000256" key="1">
    <source>
        <dbReference type="SAM" id="SignalP"/>
    </source>
</evidence>
<gene>
    <name evidence="2" type="ORF">EJ357_20435</name>
</gene>
<feature type="chain" id="PRO_5038851859" description="Calcium-binding protein" evidence="1">
    <location>
        <begin position="24"/>
        <end position="309"/>
    </location>
</feature>
<keyword evidence="3" id="KW-1185">Reference proteome</keyword>
<evidence type="ECO:0008006" key="4">
    <source>
        <dbReference type="Google" id="ProtNLM"/>
    </source>
</evidence>
<protein>
    <recommendedName>
        <fullName evidence="4">Calcium-binding protein</fullName>
    </recommendedName>
</protein>
<dbReference type="EMBL" id="CP034539">
    <property type="protein sequence ID" value="AZQ35576.1"/>
    <property type="molecule type" value="Genomic_DNA"/>
</dbReference>
<dbReference type="Proteomes" id="UP000280298">
    <property type="component" value="Chromosome"/>
</dbReference>
<dbReference type="OrthoDB" id="3296851at2"/>
<feature type="signal peptide" evidence="1">
    <location>
        <begin position="1"/>
        <end position="23"/>
    </location>
</feature>
<dbReference type="AlphaFoldDB" id="A0A3Q9ENK7"/>
<evidence type="ECO:0000313" key="3">
    <source>
        <dbReference type="Proteomes" id="UP000280298"/>
    </source>
</evidence>
<name>A0A3Q9ENK7_9ACTN</name>
<evidence type="ECO:0000313" key="2">
    <source>
        <dbReference type="EMBL" id="AZQ35576.1"/>
    </source>
</evidence>
<sequence>MRIRATVAAVSALSGALALSALAAPAAQAEEPAASVASYRAAVAKIRQAAQAESGSQRAGARYDLDVTFSNFKIAKAIKVGTTNHVATNVSYTLTHGADVDITADDFITDPIIYRGSHTSPEARLLGNKPAKCTVTSATTANCKGTIDVYPGAAAHELINSNAGTWHAAAEATAFNGQDPAGENYDDSKVGYKGQDGLGTTLVQRHSKLTVDASPEPVKKNKTITITGKLSRANWEDNKYHGYVSQPVNLQFRKKNSDTYTTVKTIKTNATGNLKTTVKATEDGYFRYVFAGTTTTPAANATGDFVDVQ</sequence>
<keyword evidence="1" id="KW-0732">Signal</keyword>
<dbReference type="RefSeq" id="WP_126393055.1">
    <property type="nucleotide sequence ID" value="NZ_CP034539.1"/>
</dbReference>
<proteinExistence type="predicted"/>
<organism evidence="2 3">
    <name type="scientific">Streptomyces cyaneochromogenes</name>
    <dbReference type="NCBI Taxonomy" id="2496836"/>
    <lineage>
        <taxon>Bacteria</taxon>
        <taxon>Bacillati</taxon>
        <taxon>Actinomycetota</taxon>
        <taxon>Actinomycetes</taxon>
        <taxon>Kitasatosporales</taxon>
        <taxon>Streptomycetaceae</taxon>
        <taxon>Streptomyces</taxon>
    </lineage>
</organism>